<dbReference type="Proteomes" id="UP000711178">
    <property type="component" value="Unassembled WGS sequence"/>
</dbReference>
<protein>
    <submittedName>
        <fullName evidence="1">Uncharacterized protein</fullName>
    </submittedName>
</protein>
<organism evidence="1 2">
    <name type="scientific">Chromobacterium subtsugae</name>
    <dbReference type="NCBI Taxonomy" id="251747"/>
    <lineage>
        <taxon>Bacteria</taxon>
        <taxon>Pseudomonadati</taxon>
        <taxon>Pseudomonadota</taxon>
        <taxon>Betaproteobacteria</taxon>
        <taxon>Neisseriales</taxon>
        <taxon>Chromobacteriaceae</taxon>
        <taxon>Chromobacterium</taxon>
    </lineage>
</organism>
<dbReference type="GeneID" id="89685724"/>
<name>A0ABS7FGE1_9NEIS</name>
<accession>A0ABS7FGE1</accession>
<evidence type="ECO:0000313" key="1">
    <source>
        <dbReference type="EMBL" id="MBW8289061.1"/>
    </source>
</evidence>
<comment type="caution">
    <text evidence="1">The sequence shown here is derived from an EMBL/GenBank/DDBJ whole genome shotgun (WGS) entry which is preliminary data.</text>
</comment>
<evidence type="ECO:0000313" key="2">
    <source>
        <dbReference type="Proteomes" id="UP000711178"/>
    </source>
</evidence>
<gene>
    <name evidence="1" type="ORF">KIF53_15615</name>
</gene>
<sequence>MRYSISIFLKVFAMTIEKQEFSVFFQQEPKSTSTGIHLGDIVGPHGNCETYEECQEFVLARWHEAQAAGAHRANVFLGGNQYASYSDGQWTVAPYAHKP</sequence>
<dbReference type="EMBL" id="JAHDTB010000014">
    <property type="protein sequence ID" value="MBW8289061.1"/>
    <property type="molecule type" value="Genomic_DNA"/>
</dbReference>
<reference evidence="1 2" key="1">
    <citation type="submission" date="2021-05" db="EMBL/GenBank/DDBJ databases">
        <title>Draft Whole Genome Sequencing Of Biosensor Chromobacterium violaceum Strain CV026 Reveals A Regulatory RNA In Chromobacterium violaceum Phenotype Regulatory Network.</title>
        <authorList>
            <person name="Hong K.W."/>
            <person name="Chan K.G."/>
            <person name="Chang C.-Y."/>
        </authorList>
    </citation>
    <scope>NUCLEOTIDE SEQUENCE [LARGE SCALE GENOMIC DNA]</scope>
    <source>
        <strain evidence="1 2">ATCC 31532</strain>
    </source>
</reference>
<keyword evidence="2" id="KW-1185">Reference proteome</keyword>
<dbReference type="RefSeq" id="WP_146008318.1">
    <property type="nucleotide sequence ID" value="NZ_CP142381.1"/>
</dbReference>
<proteinExistence type="predicted"/>